<protein>
    <recommendedName>
        <fullName evidence="2">DUF4371 domain-containing protein</fullName>
    </recommendedName>
</protein>
<dbReference type="PANTHER" id="PTHR45913">
    <property type="entry name" value="EPM2A-INTERACTING PROTEIN 1"/>
    <property type="match status" value="1"/>
</dbReference>
<evidence type="ECO:0000313" key="1">
    <source>
        <dbReference type="EMBL" id="KOF80513.1"/>
    </source>
</evidence>
<dbReference type="AlphaFoldDB" id="A0A0L8GU54"/>
<evidence type="ECO:0008006" key="2">
    <source>
        <dbReference type="Google" id="ProtNLM"/>
    </source>
</evidence>
<accession>A0A0L8GU54</accession>
<gene>
    <name evidence="1" type="ORF">OCBIM_22027777mg</name>
</gene>
<dbReference type="OrthoDB" id="6144063at2759"/>
<dbReference type="STRING" id="37653.A0A0L8GU54"/>
<dbReference type="PANTHER" id="PTHR45913:SF19">
    <property type="entry name" value="LOW QUALITY PROTEIN: ZINC FINGER BED DOMAIN-CONTAINING PROTEIN 5-LIKE"/>
    <property type="match status" value="1"/>
</dbReference>
<name>A0A0L8GU54_OCTBM</name>
<organism evidence="1">
    <name type="scientific">Octopus bimaculoides</name>
    <name type="common">California two-spotted octopus</name>
    <dbReference type="NCBI Taxonomy" id="37653"/>
    <lineage>
        <taxon>Eukaryota</taxon>
        <taxon>Metazoa</taxon>
        <taxon>Spiralia</taxon>
        <taxon>Lophotrochozoa</taxon>
        <taxon>Mollusca</taxon>
        <taxon>Cephalopoda</taxon>
        <taxon>Coleoidea</taxon>
        <taxon>Octopodiformes</taxon>
        <taxon>Octopoda</taxon>
        <taxon>Incirrata</taxon>
        <taxon>Octopodidae</taxon>
        <taxon>Octopus</taxon>
    </lineage>
</organism>
<sequence>LRKHFTLAKHELENLWCLQIDESTDICKKTQLISFLRIVSGGKIISQFFFCCDLKERTTREDVFNLVNQIVVLRGMQWQTCISVCIDGAPPMQGRKQGFVVNVLQTKKIVKTVHRMIHHEVLVSKSLADDLLKTMDNVVKMCLLLHTEVRWLSKGKVLSGFISLRTEIIGFIDAENSGFEFLNDDNWCLEVAFLNDLFMKLKVLNLNLQENITIPEKKLMSFADKLKLRIRKVKNSQFDCLPVVEAFPNKFKILSEVQKTVENLSVSFSKYFPSLDYQMYEWVINPVRKIRHRQLCAYESKINKRERLQMVDEELRICLSNFEPRFHKILSQNRLHPFY</sequence>
<feature type="non-terminal residue" evidence="1">
    <location>
        <position position="1"/>
    </location>
</feature>
<proteinExistence type="predicted"/>
<reference evidence="1" key="1">
    <citation type="submission" date="2015-07" db="EMBL/GenBank/DDBJ databases">
        <title>MeaNS - Measles Nucleotide Surveillance Program.</title>
        <authorList>
            <person name="Tran T."/>
            <person name="Druce J."/>
        </authorList>
    </citation>
    <scope>NUCLEOTIDE SEQUENCE</scope>
    <source>
        <strain evidence="1">UCB-OBI-ISO-001</strain>
        <tissue evidence="1">Gonad</tissue>
    </source>
</reference>
<dbReference type="EMBL" id="KQ420369">
    <property type="protein sequence ID" value="KOF80513.1"/>
    <property type="molecule type" value="Genomic_DNA"/>
</dbReference>